<feature type="chain" id="PRO_5038582390" description="UPAR/Ly6 domain-containing protein" evidence="2">
    <location>
        <begin position="23"/>
        <end position="255"/>
    </location>
</feature>
<dbReference type="AlphaFoldDB" id="A0A9D4FCW8"/>
<comment type="caution">
    <text evidence="4">The sequence shown here is derived from an EMBL/GenBank/DDBJ whole genome shotgun (WGS) entry which is preliminary data.</text>
</comment>
<evidence type="ECO:0000259" key="3">
    <source>
        <dbReference type="Pfam" id="PF00021"/>
    </source>
</evidence>
<feature type="domain" description="UPAR/Ly6" evidence="3">
    <location>
        <begin position="178"/>
        <end position="254"/>
    </location>
</feature>
<evidence type="ECO:0000256" key="1">
    <source>
        <dbReference type="SAM" id="MobiDB-lite"/>
    </source>
</evidence>
<feature type="signal peptide" evidence="2">
    <location>
        <begin position="1"/>
        <end position="22"/>
    </location>
</feature>
<keyword evidence="5" id="KW-1185">Reference proteome</keyword>
<dbReference type="Pfam" id="PF00021">
    <property type="entry name" value="UPAR_LY6"/>
    <property type="match status" value="2"/>
</dbReference>
<dbReference type="SUPFAM" id="SSF57302">
    <property type="entry name" value="Snake toxin-like"/>
    <property type="match status" value="2"/>
</dbReference>
<reference evidence="4" key="1">
    <citation type="journal article" date="2019" name="bioRxiv">
        <title>The Genome of the Zebra Mussel, Dreissena polymorpha: A Resource for Invasive Species Research.</title>
        <authorList>
            <person name="McCartney M.A."/>
            <person name="Auch B."/>
            <person name="Kono T."/>
            <person name="Mallez S."/>
            <person name="Zhang Y."/>
            <person name="Obille A."/>
            <person name="Becker A."/>
            <person name="Abrahante J.E."/>
            <person name="Garbe J."/>
            <person name="Badalamenti J.P."/>
            <person name="Herman A."/>
            <person name="Mangelson H."/>
            <person name="Liachko I."/>
            <person name="Sullivan S."/>
            <person name="Sone E.D."/>
            <person name="Koren S."/>
            <person name="Silverstein K.A.T."/>
            <person name="Beckman K.B."/>
            <person name="Gohl D.M."/>
        </authorList>
    </citation>
    <scope>NUCLEOTIDE SEQUENCE</scope>
    <source>
        <strain evidence="4">Duluth1</strain>
        <tissue evidence="4">Whole animal</tissue>
    </source>
</reference>
<dbReference type="EMBL" id="JAIWYP010000007">
    <property type="protein sequence ID" value="KAH3795496.1"/>
    <property type="molecule type" value="Genomic_DNA"/>
</dbReference>
<name>A0A9D4FCW8_DREPO</name>
<protein>
    <recommendedName>
        <fullName evidence="3">UPAR/Ly6 domain-containing protein</fullName>
    </recommendedName>
</protein>
<dbReference type="InterPro" id="IPR016054">
    <property type="entry name" value="LY6_UPA_recep-like"/>
</dbReference>
<reference evidence="4" key="2">
    <citation type="submission" date="2020-11" db="EMBL/GenBank/DDBJ databases">
        <authorList>
            <person name="McCartney M.A."/>
            <person name="Auch B."/>
            <person name="Kono T."/>
            <person name="Mallez S."/>
            <person name="Becker A."/>
            <person name="Gohl D.M."/>
            <person name="Silverstein K.A.T."/>
            <person name="Koren S."/>
            <person name="Bechman K.B."/>
            <person name="Herman A."/>
            <person name="Abrahante J.E."/>
            <person name="Garbe J."/>
        </authorList>
    </citation>
    <scope>NUCLEOTIDE SEQUENCE</scope>
    <source>
        <strain evidence="4">Duluth1</strain>
        <tissue evidence="4">Whole animal</tissue>
    </source>
</reference>
<dbReference type="Gene3D" id="2.10.60.10">
    <property type="entry name" value="CD59"/>
    <property type="match status" value="1"/>
</dbReference>
<feature type="region of interest" description="Disordered" evidence="1">
    <location>
        <begin position="44"/>
        <end position="69"/>
    </location>
</feature>
<feature type="domain" description="UPAR/Ly6" evidence="3">
    <location>
        <begin position="79"/>
        <end position="160"/>
    </location>
</feature>
<evidence type="ECO:0000256" key="2">
    <source>
        <dbReference type="SAM" id="SignalP"/>
    </source>
</evidence>
<sequence length="255" mass="27595">MFFIRCLVTFCVVLVNVGSIHATPLPNSVQATSPTNDVHATLTTNNVQATSPTNNINATSSTPNDNHQPIQGRAASGPMCMDCKRLPSPSDCNHVIKCAEHEVCYVTQFVSDGGHVYYDTGCQASTRCPVNDWVNDSVVIRRAPGDIETCIECCQGNYCNLQGCSSQPIPDINIRGPMCFQCDVQDTLDSCETVVNCGPSNECFLSTLVIPLTNEVKYTSKCMTTIACDTLRSSGLIGRRSSSCFGCCQEDFCNT</sequence>
<dbReference type="InterPro" id="IPR045860">
    <property type="entry name" value="Snake_toxin-like_sf"/>
</dbReference>
<evidence type="ECO:0000313" key="4">
    <source>
        <dbReference type="EMBL" id="KAH3795496.1"/>
    </source>
</evidence>
<evidence type="ECO:0000313" key="5">
    <source>
        <dbReference type="Proteomes" id="UP000828390"/>
    </source>
</evidence>
<proteinExistence type="predicted"/>
<keyword evidence="2" id="KW-0732">Signal</keyword>
<dbReference type="Proteomes" id="UP000828390">
    <property type="component" value="Unassembled WGS sequence"/>
</dbReference>
<organism evidence="4 5">
    <name type="scientific">Dreissena polymorpha</name>
    <name type="common">Zebra mussel</name>
    <name type="synonym">Mytilus polymorpha</name>
    <dbReference type="NCBI Taxonomy" id="45954"/>
    <lineage>
        <taxon>Eukaryota</taxon>
        <taxon>Metazoa</taxon>
        <taxon>Spiralia</taxon>
        <taxon>Lophotrochozoa</taxon>
        <taxon>Mollusca</taxon>
        <taxon>Bivalvia</taxon>
        <taxon>Autobranchia</taxon>
        <taxon>Heteroconchia</taxon>
        <taxon>Euheterodonta</taxon>
        <taxon>Imparidentia</taxon>
        <taxon>Neoheterodontei</taxon>
        <taxon>Myida</taxon>
        <taxon>Dreissenoidea</taxon>
        <taxon>Dreissenidae</taxon>
        <taxon>Dreissena</taxon>
    </lineage>
</organism>
<accession>A0A9D4FCW8</accession>
<gene>
    <name evidence="4" type="ORF">DPMN_149051</name>
</gene>